<dbReference type="EMBL" id="JADIXP010000007">
    <property type="protein sequence ID" value="MBF4178896.1"/>
    <property type="molecule type" value="Genomic_DNA"/>
</dbReference>
<proteinExistence type="predicted"/>
<accession>A0ABD4KAS3</accession>
<keyword evidence="1" id="KW-0229">DNA integration</keyword>
<dbReference type="Proteomes" id="UP000628560">
    <property type="component" value="Unassembled WGS sequence"/>
</dbReference>
<reference evidence="4 5" key="1">
    <citation type="submission" date="2020-11" db="EMBL/GenBank/DDBJ databases">
        <title>Identification of Lelliottia nimipressuralis from Wound Infection by Whole Genome-Based Bacterial Identification.</title>
        <authorList>
            <person name="Navarathna D.H."/>
            <person name="Choi H."/>
            <person name="Jinadatha C."/>
            <person name="Chatterjee P."/>
            <person name="Hwang M."/>
        </authorList>
    </citation>
    <scope>NUCLEOTIDE SEQUENCE [LARGE SCALE GENOMIC DNA]</scope>
    <source>
        <strain evidence="4 5">DN2020</strain>
    </source>
</reference>
<dbReference type="InterPro" id="IPR013762">
    <property type="entry name" value="Integrase-like_cat_sf"/>
</dbReference>
<dbReference type="AlphaFoldDB" id="A0ABD4KAS3"/>
<dbReference type="CDD" id="cd00796">
    <property type="entry name" value="INT_Rci_Hp1_C"/>
    <property type="match status" value="1"/>
</dbReference>
<gene>
    <name evidence="4" type="ORF">ISP11_13585</name>
</gene>
<keyword evidence="2" id="KW-0233">DNA recombination</keyword>
<dbReference type="GO" id="GO:0015074">
    <property type="term" value="P:DNA integration"/>
    <property type="evidence" value="ECO:0007669"/>
    <property type="project" value="UniProtKB-KW"/>
</dbReference>
<dbReference type="InterPro" id="IPR050090">
    <property type="entry name" value="Tyrosine_recombinase_XerCD"/>
</dbReference>
<organism evidence="4 5">
    <name type="scientific">Lelliottia nimipressuralis</name>
    <dbReference type="NCBI Taxonomy" id="69220"/>
    <lineage>
        <taxon>Bacteria</taxon>
        <taxon>Pseudomonadati</taxon>
        <taxon>Pseudomonadota</taxon>
        <taxon>Gammaproteobacteria</taxon>
        <taxon>Enterobacterales</taxon>
        <taxon>Enterobacteriaceae</taxon>
        <taxon>Lelliottia</taxon>
    </lineage>
</organism>
<feature type="domain" description="Tyr recombinase" evidence="3">
    <location>
        <begin position="178"/>
        <end position="354"/>
    </location>
</feature>
<dbReference type="Gene3D" id="1.10.443.10">
    <property type="entry name" value="Intergrase catalytic core"/>
    <property type="match status" value="1"/>
</dbReference>
<comment type="caution">
    <text evidence="4">The sequence shown here is derived from an EMBL/GenBank/DDBJ whole genome shotgun (WGS) entry which is preliminary data.</text>
</comment>
<name>A0ABD4KAS3_9ENTR</name>
<sequence length="363" mass="41084">MAFYNLEKRKKADGTLRYRCVVGIKEKGVYTHRESKTFSRETIAKAWGSRRVLELESGIASPVEIKPDKKTIASLIDDYLKNPTTNPNRAKVATLKLIARDDLGGCDVLAVTSRDVIEFGRATIARGCVSSTVAVYIACLISVFDSADLLFNLKVNIAALREARAYMFKVGIAGQSSKRNRRPTSEEVDLLYAELKKREPKAVSGIPLTDIFMFSILSCMRVGEVCRIKWDDVDYKNKSVIVRDRKDPRKKLGNHMIVPLLGGAWDIIEAQKKTGELIFPFRSSNISYVFQLAKKELGIKDLRYHDLRREGASRLFELGFSVEEVAQVTGHKNLQTLWTVYREIYPQTLHDRFDALTASRPKN</sequence>
<dbReference type="InterPro" id="IPR011010">
    <property type="entry name" value="DNA_brk_join_enz"/>
</dbReference>
<evidence type="ECO:0000313" key="4">
    <source>
        <dbReference type="EMBL" id="MBF4178896.1"/>
    </source>
</evidence>
<evidence type="ECO:0000256" key="1">
    <source>
        <dbReference type="ARBA" id="ARBA00022908"/>
    </source>
</evidence>
<evidence type="ECO:0000313" key="5">
    <source>
        <dbReference type="Proteomes" id="UP000628560"/>
    </source>
</evidence>
<dbReference type="InterPro" id="IPR002104">
    <property type="entry name" value="Integrase_catalytic"/>
</dbReference>
<dbReference type="Pfam" id="PF00589">
    <property type="entry name" value="Phage_integrase"/>
    <property type="match status" value="1"/>
</dbReference>
<dbReference type="GO" id="GO:0006310">
    <property type="term" value="P:DNA recombination"/>
    <property type="evidence" value="ECO:0007669"/>
    <property type="project" value="UniProtKB-KW"/>
</dbReference>
<dbReference type="PROSITE" id="PS51898">
    <property type="entry name" value="TYR_RECOMBINASE"/>
    <property type="match status" value="1"/>
</dbReference>
<evidence type="ECO:0000256" key="2">
    <source>
        <dbReference type="ARBA" id="ARBA00023172"/>
    </source>
</evidence>
<dbReference type="PANTHER" id="PTHR30349:SF64">
    <property type="entry name" value="PROPHAGE INTEGRASE INTD-RELATED"/>
    <property type="match status" value="1"/>
</dbReference>
<protein>
    <submittedName>
        <fullName evidence="4">Site-specific integrase</fullName>
    </submittedName>
</protein>
<dbReference type="PANTHER" id="PTHR30349">
    <property type="entry name" value="PHAGE INTEGRASE-RELATED"/>
    <property type="match status" value="1"/>
</dbReference>
<dbReference type="SUPFAM" id="SSF56349">
    <property type="entry name" value="DNA breaking-rejoining enzymes"/>
    <property type="match status" value="1"/>
</dbReference>
<evidence type="ECO:0000259" key="3">
    <source>
        <dbReference type="PROSITE" id="PS51898"/>
    </source>
</evidence>
<dbReference type="RefSeq" id="WP_194513423.1">
    <property type="nucleotide sequence ID" value="NZ_JADIXP010000007.1"/>
</dbReference>